<evidence type="ECO:0000313" key="8">
    <source>
        <dbReference type="Proteomes" id="UP000267794"/>
    </source>
</evidence>
<reference evidence="7" key="2">
    <citation type="submission" date="2016-05" db="EMBL/GenBank/DDBJ databases">
        <title>Genome sequence of Lactobacillus helveticus FAM8105.</title>
        <authorList>
            <person name="Ahrens C."/>
            <person name="Schmid M."/>
        </authorList>
    </citation>
    <scope>NUCLEOTIDE SEQUENCE [LARGE SCALE GENOMIC DNA]</scope>
    <source>
        <strain evidence="7">FAM8105</strain>
    </source>
</reference>
<evidence type="ECO:0000313" key="4">
    <source>
        <dbReference type="EMBL" id="AYE61929.1"/>
    </source>
</evidence>
<feature type="transmembrane region" description="Helical" evidence="1">
    <location>
        <begin position="6"/>
        <end position="24"/>
    </location>
</feature>
<evidence type="ECO:0000313" key="3">
    <source>
        <dbReference type="EMBL" id="AUI74305.1"/>
    </source>
</evidence>
<evidence type="ECO:0000256" key="1">
    <source>
        <dbReference type="SAM" id="Phobius"/>
    </source>
</evidence>
<proteinExistence type="predicted"/>
<reference evidence="5" key="5">
    <citation type="submission" date="2019-09" db="EMBL/GenBank/DDBJ databases">
        <title>Comparative genomic analysis of Lactobacillus helveticus.</title>
        <authorList>
            <person name="Zhang H."/>
            <person name="Chen Y."/>
            <person name="Zhong Z."/>
        </authorList>
    </citation>
    <scope>NUCLEOTIDE SEQUENCE</scope>
    <source>
        <strain evidence="5">IMAU50013</strain>
    </source>
</reference>
<reference evidence="3" key="4">
    <citation type="journal article" date="2018" name="Front. Microbiol.">
        <title>Comparative Genomics of Completely Sequenced Lactobacillus helveticus Genomes Provides Insights into Strain-Specific Genes and Resolves Metagenomics Data Down to the Strain Level.</title>
        <authorList>
            <person name="Schmid M."/>
            <person name="Muri J."/>
            <person name="Melidis D."/>
            <person name="Varadarajan A.R."/>
            <person name="Somerville V."/>
            <person name="Wicki A."/>
            <person name="Moser A."/>
            <person name="Bourqui M."/>
            <person name="Wenzel C."/>
            <person name="Eugster-Meier E."/>
            <person name="Frey J.E."/>
            <person name="Irmler S."/>
            <person name="Ahrens C.H."/>
        </authorList>
    </citation>
    <scope>NUCLEOTIDE SEQUENCE</scope>
    <source>
        <strain evidence="3">FAM8105</strain>
    </source>
</reference>
<dbReference type="EMBL" id="CP015496">
    <property type="protein sequence ID" value="AUI74305.1"/>
    <property type="molecule type" value="Genomic_DNA"/>
</dbReference>
<dbReference type="RefSeq" id="WP_023191193.1">
    <property type="nucleotide sequence ID" value="NZ_CP012381.1"/>
</dbReference>
<dbReference type="EMBL" id="WCGB01000023">
    <property type="protein sequence ID" value="NRN91683.1"/>
    <property type="molecule type" value="Genomic_DNA"/>
</dbReference>
<keyword evidence="1" id="KW-1133">Transmembrane helix</keyword>
<dbReference type="EMBL" id="CP012381">
    <property type="protein sequence ID" value="ALI52609.1"/>
    <property type="molecule type" value="Genomic_DNA"/>
</dbReference>
<sequence>MVNNGISYGIAGFILPLLLGLKYNKFHDIKIVKKILKRWEKYIQENFIENDGYWGWSSDQGLNIHDDIGSGNVGILMMLDIMSEVMNDERKRSTN</sequence>
<accession>A0A2I6BMB2</accession>
<dbReference type="Proteomes" id="UP000601587">
    <property type="component" value="Unassembled WGS sequence"/>
</dbReference>
<gene>
    <name evidence="2" type="ORF">ALV80_05740</name>
    <name evidence="4" type="ORF">BC335_1507</name>
    <name evidence="5" type="ORF">IMAU50013_01227</name>
    <name evidence="3" type="ORF">Lh8105_05595</name>
</gene>
<dbReference type="SUPFAM" id="SSF158745">
    <property type="entry name" value="LanC-like"/>
    <property type="match status" value="1"/>
</dbReference>
<keyword evidence="1" id="KW-0812">Transmembrane</keyword>
<reference evidence="4 8" key="3">
    <citation type="submission" date="2016-10" db="EMBL/GenBank/DDBJ databases">
        <title>Complete genomic sequencing of Lactobacillus helveticus LH99 and comparative genome analysis.</title>
        <authorList>
            <person name="Li N."/>
            <person name="You C."/>
            <person name="Liu Z."/>
        </authorList>
    </citation>
    <scope>NUCLEOTIDE SEQUENCE [LARGE SCALE GENOMIC DNA]</scope>
    <source>
        <strain evidence="4 8">LH99</strain>
    </source>
</reference>
<protein>
    <submittedName>
        <fullName evidence="5">Uncharacterized protein</fullName>
    </submittedName>
</protein>
<reference evidence="2 6" key="1">
    <citation type="submission" date="2015-08" db="EMBL/GenBank/DDBJ databases">
        <title>Complete genome sequence of Lactobacillus helveticus CAUH18, a probiotic strain originated from koumiss.</title>
        <authorList>
            <person name="Yang Y."/>
            <person name="Hao Y."/>
        </authorList>
    </citation>
    <scope>NUCLEOTIDE SEQUENCE [LARGE SCALE GENOMIC DNA]</scope>
    <source>
        <strain evidence="2 6">CAUH18</strain>
    </source>
</reference>
<evidence type="ECO:0000313" key="9">
    <source>
        <dbReference type="Proteomes" id="UP000601587"/>
    </source>
</evidence>
<dbReference type="EMBL" id="CP017982">
    <property type="protein sequence ID" value="AYE61929.1"/>
    <property type="molecule type" value="Genomic_DNA"/>
</dbReference>
<evidence type="ECO:0000313" key="6">
    <source>
        <dbReference type="Proteomes" id="UP000063930"/>
    </source>
</evidence>
<name>A0A2I6BMB2_LACHE</name>
<dbReference type="AlphaFoldDB" id="A0A2I6BMB2"/>
<dbReference type="Proteomes" id="UP000063930">
    <property type="component" value="Chromosome"/>
</dbReference>
<evidence type="ECO:0000313" key="5">
    <source>
        <dbReference type="EMBL" id="NRN91683.1"/>
    </source>
</evidence>
<evidence type="ECO:0000313" key="2">
    <source>
        <dbReference type="EMBL" id="ALI52609.1"/>
    </source>
</evidence>
<organism evidence="5 9">
    <name type="scientific">Lactobacillus helveticus</name>
    <name type="common">Lactobacillus suntoryeus</name>
    <dbReference type="NCBI Taxonomy" id="1587"/>
    <lineage>
        <taxon>Bacteria</taxon>
        <taxon>Bacillati</taxon>
        <taxon>Bacillota</taxon>
        <taxon>Bacilli</taxon>
        <taxon>Lactobacillales</taxon>
        <taxon>Lactobacillaceae</taxon>
        <taxon>Lactobacillus</taxon>
    </lineage>
</organism>
<keyword evidence="1" id="KW-0472">Membrane</keyword>
<dbReference type="Proteomes" id="UP000234562">
    <property type="component" value="Chromosome"/>
</dbReference>
<evidence type="ECO:0000313" key="7">
    <source>
        <dbReference type="Proteomes" id="UP000234562"/>
    </source>
</evidence>
<dbReference type="Proteomes" id="UP000267794">
    <property type="component" value="Chromosome"/>
</dbReference>